<evidence type="ECO:0000256" key="1">
    <source>
        <dbReference type="SAM" id="MobiDB-lite"/>
    </source>
</evidence>
<sequence length="73" mass="8631">MSKAWNDLYHTHTPSGNPQEWSDKIENYRNAVWELQSFLTTDYVINQKIVFRDYVTATNPKTAVEKFGDRCEM</sequence>
<proteinExistence type="predicted"/>
<organism evidence="2">
    <name type="scientific">Alicyclobacillus phage KKP_3916</name>
    <dbReference type="NCBI Taxonomy" id="3040651"/>
    <lineage>
        <taxon>Viruses</taxon>
        <taxon>Duplodnaviria</taxon>
        <taxon>Heunggongvirae</taxon>
        <taxon>Uroviricota</taxon>
        <taxon>Caudoviricetes</taxon>
    </lineage>
</organism>
<feature type="region of interest" description="Disordered" evidence="1">
    <location>
        <begin position="1"/>
        <end position="21"/>
    </location>
</feature>
<protein>
    <submittedName>
        <fullName evidence="2">Uncharacterized protein</fullName>
    </submittedName>
</protein>
<accession>A0AAT9V7P5</accession>
<name>A0AAT9V7P5_9CAUD</name>
<reference evidence="2" key="1">
    <citation type="submission" date="2023-04" db="EMBL/GenBank/DDBJ databases">
        <title>Characterization and genome study of newly isolated Alicyclobacillus-specific phaga.</title>
        <authorList>
            <person name="Shymialevich D."/>
            <person name="Wojcicki M."/>
            <person name="Srednicka P."/>
            <person name="Swider O."/>
        </authorList>
    </citation>
    <scope>NUCLEOTIDE SEQUENCE</scope>
</reference>
<evidence type="ECO:0000313" key="2">
    <source>
        <dbReference type="EMBL" id="WJJ55339.1"/>
    </source>
</evidence>
<gene>
    <name evidence="2" type="ORF">QB910_000095</name>
</gene>
<dbReference type="EMBL" id="OQ846916">
    <property type="protein sequence ID" value="WJJ55339.1"/>
    <property type="molecule type" value="Genomic_DNA"/>
</dbReference>